<name>A0ABR3KT99_TRISP</name>
<dbReference type="EMBL" id="JBEUSY010000159">
    <property type="protein sequence ID" value="KAL1243875.1"/>
    <property type="molecule type" value="Genomic_DNA"/>
</dbReference>
<comment type="caution">
    <text evidence="1">The sequence shown here is derived from an EMBL/GenBank/DDBJ whole genome shotgun (WGS) entry which is preliminary data.</text>
</comment>
<dbReference type="Proteomes" id="UP001558632">
    <property type="component" value="Unassembled WGS sequence"/>
</dbReference>
<protein>
    <submittedName>
        <fullName evidence="1">SCAN domain-containing protein</fullName>
    </submittedName>
</protein>
<accession>A0ABR3KT99</accession>
<organism evidence="1 2">
    <name type="scientific">Trichinella spiralis</name>
    <name type="common">Trichina worm</name>
    <dbReference type="NCBI Taxonomy" id="6334"/>
    <lineage>
        <taxon>Eukaryota</taxon>
        <taxon>Metazoa</taxon>
        <taxon>Ecdysozoa</taxon>
        <taxon>Nematoda</taxon>
        <taxon>Enoplea</taxon>
        <taxon>Dorylaimia</taxon>
        <taxon>Trichinellida</taxon>
        <taxon>Trichinellidae</taxon>
        <taxon>Trichinella</taxon>
    </lineage>
</organism>
<evidence type="ECO:0000313" key="2">
    <source>
        <dbReference type="Proteomes" id="UP001558632"/>
    </source>
</evidence>
<gene>
    <name evidence="1" type="ORF">TSPI_01054</name>
</gene>
<sequence>MRCHPNLKEEDRAYFEQKAKNLKRQKLDATGAIYGETKELDSSIIQNASLNAQLLVYCRYIFDGRMKEEFLFLSYFETTTTAYDVIDIISAYFMRHELTRVRERAPQATCIHRFVYREALASKSLPAKLNVLFKKIVKVALRNERKAFLQEQKKRDLLEVYSIKYFEA</sequence>
<reference evidence="1 2" key="1">
    <citation type="submission" date="2024-07" db="EMBL/GenBank/DDBJ databases">
        <title>Enhanced genomic and transcriptomic resources for Trichinella pseudospiralis and T. spiralis underpin the discovery of pronounced molecular differences between stages and species.</title>
        <authorList>
            <person name="Pasi K.K."/>
            <person name="La Rosa G."/>
            <person name="Gomez-Morales M.A."/>
            <person name="Tosini F."/>
            <person name="Sumanam S."/>
            <person name="Young N.D."/>
            <person name="Chang B.C."/>
            <person name="Robin G.B."/>
        </authorList>
    </citation>
    <scope>NUCLEOTIDE SEQUENCE [LARGE SCALE GENOMIC DNA]</scope>
    <source>
        <strain evidence="1">ISS534</strain>
    </source>
</reference>
<proteinExistence type="predicted"/>
<keyword evidence="2" id="KW-1185">Reference proteome</keyword>
<evidence type="ECO:0000313" key="1">
    <source>
        <dbReference type="EMBL" id="KAL1243875.1"/>
    </source>
</evidence>